<evidence type="ECO:0000313" key="2">
    <source>
        <dbReference type="EMBL" id="BAL73724.1"/>
    </source>
</evidence>
<evidence type="ECO:0000313" key="3">
    <source>
        <dbReference type="Proteomes" id="UP000007886"/>
    </source>
</evidence>
<evidence type="ECO:0000256" key="1">
    <source>
        <dbReference type="SAM" id="MobiDB-lite"/>
    </source>
</evidence>
<dbReference type="AlphaFoldDB" id="A0AAI8M884"/>
<dbReference type="EMBL" id="AP012279">
    <property type="protein sequence ID" value="BAL73724.1"/>
    <property type="molecule type" value="Genomic_DNA"/>
</dbReference>
<keyword evidence="3" id="KW-1185">Reference proteome</keyword>
<proteinExistence type="predicted"/>
<sequence length="111" mass="11880">MYASTATRYARTFPTPIYSIQPWLGAPRLQARMRKTRAQWIKGGKLGSPVQSRASSAKGLPAGPDGWHPATGDRSDGQSRGKFGALGGINDFSMTAATKILVAKFRVAVSN</sequence>
<gene>
    <name evidence="2" type="ORF">S23_05020</name>
</gene>
<dbReference type="KEGG" id="brs:S23_05020"/>
<protein>
    <submittedName>
        <fullName evidence="2">Uncharacterized protein</fullName>
    </submittedName>
</protein>
<accession>A0AAI8M884</accession>
<organism evidence="2 3">
    <name type="scientific">Bradyrhizobium cosmicum</name>
    <dbReference type="NCBI Taxonomy" id="1404864"/>
    <lineage>
        <taxon>Bacteria</taxon>
        <taxon>Pseudomonadati</taxon>
        <taxon>Pseudomonadota</taxon>
        <taxon>Alphaproteobacteria</taxon>
        <taxon>Hyphomicrobiales</taxon>
        <taxon>Nitrobacteraceae</taxon>
        <taxon>Bradyrhizobium</taxon>
    </lineage>
</organism>
<dbReference type="Proteomes" id="UP000007886">
    <property type="component" value="Chromosome"/>
</dbReference>
<feature type="region of interest" description="Disordered" evidence="1">
    <location>
        <begin position="40"/>
        <end position="82"/>
    </location>
</feature>
<reference evidence="2 3" key="1">
    <citation type="journal article" date="2012" name="Microbes Environ.">
        <title>Complete genome sequence of Bradyrhizobium sp. S23321: insights into symbiosis evolution in soil oligotrophs.</title>
        <authorList>
            <person name="Okubo T."/>
            <person name="Tsukui T."/>
            <person name="Maita H."/>
            <person name="Okamoto S."/>
            <person name="Oshima K."/>
            <person name="Fujisawa T."/>
            <person name="Saito A."/>
            <person name="Futamata H."/>
            <person name="Hattori R."/>
            <person name="Shimomura Y."/>
            <person name="Haruta S."/>
            <person name="Morimoto S."/>
            <person name="Wang Y."/>
            <person name="Sakai Y."/>
            <person name="Hattori M."/>
            <person name="Aizawa S."/>
            <person name="Nagashima K.V.P."/>
            <person name="Masuda S."/>
            <person name="Hattori T."/>
            <person name="Yamashita A."/>
            <person name="Bao Z."/>
            <person name="Hayatsu M."/>
            <person name="Kajiya-Kanegae H."/>
            <person name="Yoshinaga I."/>
            <person name="Sakamoto K."/>
            <person name="Toyota K."/>
            <person name="Nakao M."/>
            <person name="Kohara M."/>
            <person name="Anda M."/>
            <person name="Niwa R."/>
            <person name="Jung-Hwan P."/>
            <person name="Sameshima-Saito R."/>
            <person name="Tokuda S."/>
            <person name="Yamamoto S."/>
            <person name="Yamamoto S."/>
            <person name="Yokoyama T."/>
            <person name="Akutsu T."/>
            <person name="Nakamura Y."/>
            <person name="Nakahira-Yanaka Y."/>
            <person name="Takada Hoshino Y."/>
            <person name="Hirakawa H."/>
            <person name="Mitsui H."/>
            <person name="Terasawa K."/>
            <person name="Itakura M."/>
            <person name="Sato S."/>
            <person name="Ikeda-Ohtsubo W."/>
            <person name="Sakakura N."/>
            <person name="Kaminuma E."/>
            <person name="Minamisawa K."/>
        </authorList>
    </citation>
    <scope>NUCLEOTIDE SEQUENCE [LARGE SCALE GENOMIC DNA]</scope>
    <source>
        <strain evidence="2 3">S23321</strain>
    </source>
</reference>
<name>A0AAI8M884_9BRAD</name>